<accession>A0A150FP44</accession>
<dbReference type="STRING" id="1121328.JWYL7_0008"/>
<dbReference type="PATRIC" id="fig|1121328.3.peg.8"/>
<keyword evidence="4" id="KW-1185">Reference proteome</keyword>
<organism evidence="1 3">
    <name type="scientific">Alkalithermobacter thermoalcaliphilus JW-YL-7 = DSM 7308</name>
    <dbReference type="NCBI Taxonomy" id="1121328"/>
    <lineage>
        <taxon>Bacteria</taxon>
        <taxon>Bacillati</taxon>
        <taxon>Bacillota</taxon>
        <taxon>Clostridia</taxon>
        <taxon>Peptostreptococcales</taxon>
        <taxon>Tepidibacteraceae</taxon>
        <taxon>Alkalithermobacter</taxon>
    </lineage>
</organism>
<evidence type="ECO:0000313" key="2">
    <source>
        <dbReference type="EMBL" id="SHL36757.1"/>
    </source>
</evidence>
<sequence length="137" mass="15826">MYVIFDDKIIDSKDIMNIIKENSCFDDVKDISTRSKRDDIVAADLSIKVDTLNEILKEEGYDIENEDIDDIITEYMDLADGFAIDLEEFMPKDSISTAYSYRYDEVENSIKTVFVMSHKSLGHAKLRDVLNRLLKLV</sequence>
<reference evidence="1 3" key="1">
    <citation type="submission" date="2016-02" db="EMBL/GenBank/DDBJ databases">
        <title>Draft genome sequence for Clostridium paradoxum JW-YL-7.</title>
        <authorList>
            <person name="Utturkar S.M."/>
            <person name="Lancaster A."/>
            <person name="Poole F.L."/>
            <person name="Adams M.W."/>
            <person name="Brown S.D."/>
        </authorList>
    </citation>
    <scope>NUCLEOTIDE SEQUENCE [LARGE SCALE GENOMIC DNA]</scope>
    <source>
        <strain evidence="1 3">JW-YL-7</strain>
    </source>
</reference>
<evidence type="ECO:0000313" key="3">
    <source>
        <dbReference type="Proteomes" id="UP000092605"/>
    </source>
</evidence>
<protein>
    <submittedName>
        <fullName evidence="1">Uncharacterized protein</fullName>
    </submittedName>
</protein>
<dbReference type="RefSeq" id="WP_066067209.1">
    <property type="nucleotide sequence ID" value="NZ_FRBG01000027.1"/>
</dbReference>
<dbReference type="EMBL" id="FRBG01000027">
    <property type="protein sequence ID" value="SHL36757.1"/>
    <property type="molecule type" value="Genomic_DNA"/>
</dbReference>
<reference evidence="2 4" key="2">
    <citation type="submission" date="2016-11" db="EMBL/GenBank/DDBJ databases">
        <authorList>
            <person name="Varghese N."/>
            <person name="Submissions S."/>
        </authorList>
    </citation>
    <scope>NUCLEOTIDE SEQUENCE [LARGE SCALE GENOMIC DNA]</scope>
    <source>
        <strain evidence="2 4">DSM 7308</strain>
    </source>
</reference>
<dbReference type="AlphaFoldDB" id="A0A150FP44"/>
<gene>
    <name evidence="1" type="ORF">JWYL7_0008</name>
    <name evidence="2" type="ORF">SAMN05661008_01940</name>
</gene>
<dbReference type="OrthoDB" id="1755920at2"/>
<name>A0A150FP44_CLOPD</name>
<dbReference type="Proteomes" id="UP000323392">
    <property type="component" value="Unassembled WGS sequence"/>
</dbReference>
<dbReference type="EMBL" id="LSFY01000001">
    <property type="protein sequence ID" value="KXZ38935.1"/>
    <property type="molecule type" value="Genomic_DNA"/>
</dbReference>
<dbReference type="Proteomes" id="UP000092605">
    <property type="component" value="Unassembled WGS sequence"/>
</dbReference>
<comment type="caution">
    <text evidence="1">The sequence shown here is derived from an EMBL/GenBank/DDBJ whole genome shotgun (WGS) entry which is preliminary data.</text>
</comment>
<evidence type="ECO:0000313" key="4">
    <source>
        <dbReference type="Proteomes" id="UP000323392"/>
    </source>
</evidence>
<proteinExistence type="predicted"/>
<evidence type="ECO:0000313" key="1">
    <source>
        <dbReference type="EMBL" id="KXZ38935.1"/>
    </source>
</evidence>